<dbReference type="AlphaFoldDB" id="A0A0A8ZM41"/>
<sequence length="42" mass="4726">MVIFLYFSYGSYVPYGSIANLKMDQNGYPLGVNSRTKMEGTL</sequence>
<organism evidence="1">
    <name type="scientific">Arundo donax</name>
    <name type="common">Giant reed</name>
    <name type="synonym">Donax arundinaceus</name>
    <dbReference type="NCBI Taxonomy" id="35708"/>
    <lineage>
        <taxon>Eukaryota</taxon>
        <taxon>Viridiplantae</taxon>
        <taxon>Streptophyta</taxon>
        <taxon>Embryophyta</taxon>
        <taxon>Tracheophyta</taxon>
        <taxon>Spermatophyta</taxon>
        <taxon>Magnoliopsida</taxon>
        <taxon>Liliopsida</taxon>
        <taxon>Poales</taxon>
        <taxon>Poaceae</taxon>
        <taxon>PACMAD clade</taxon>
        <taxon>Arundinoideae</taxon>
        <taxon>Arundineae</taxon>
        <taxon>Arundo</taxon>
    </lineage>
</organism>
<protein>
    <submittedName>
        <fullName evidence="1">Uncharacterized protein</fullName>
    </submittedName>
</protein>
<reference evidence="1" key="2">
    <citation type="journal article" date="2015" name="Data Brief">
        <title>Shoot transcriptome of the giant reed, Arundo donax.</title>
        <authorList>
            <person name="Barrero R.A."/>
            <person name="Guerrero F.D."/>
            <person name="Moolhuijzen P."/>
            <person name="Goolsby J.A."/>
            <person name="Tidwell J."/>
            <person name="Bellgard S.E."/>
            <person name="Bellgard M.I."/>
        </authorList>
    </citation>
    <scope>NUCLEOTIDE SEQUENCE</scope>
    <source>
        <tissue evidence="1">Shoot tissue taken approximately 20 cm above the soil surface</tissue>
    </source>
</reference>
<reference evidence="1" key="1">
    <citation type="submission" date="2014-09" db="EMBL/GenBank/DDBJ databases">
        <authorList>
            <person name="Magalhaes I.L.F."/>
            <person name="Oliveira U."/>
            <person name="Santos F.R."/>
            <person name="Vidigal T.H.D.A."/>
            <person name="Brescovit A.D."/>
            <person name="Santos A.J."/>
        </authorList>
    </citation>
    <scope>NUCLEOTIDE SEQUENCE</scope>
    <source>
        <tissue evidence="1">Shoot tissue taken approximately 20 cm above the soil surface</tissue>
    </source>
</reference>
<name>A0A0A8ZM41_ARUDO</name>
<evidence type="ECO:0000313" key="1">
    <source>
        <dbReference type="EMBL" id="JAD38748.1"/>
    </source>
</evidence>
<accession>A0A0A8ZM41</accession>
<dbReference type="EMBL" id="GBRH01259147">
    <property type="protein sequence ID" value="JAD38748.1"/>
    <property type="molecule type" value="Transcribed_RNA"/>
</dbReference>
<proteinExistence type="predicted"/>